<feature type="compositionally biased region" description="Basic and acidic residues" evidence="1">
    <location>
        <begin position="184"/>
        <end position="200"/>
    </location>
</feature>
<accession>A0A8H3F1C8</accession>
<dbReference type="EMBL" id="CAJPDQ010000012">
    <property type="protein sequence ID" value="CAF9917471.1"/>
    <property type="molecule type" value="Genomic_DNA"/>
</dbReference>
<reference evidence="3" key="1">
    <citation type="submission" date="2021-03" db="EMBL/GenBank/DDBJ databases">
        <authorList>
            <person name="Tagirdzhanova G."/>
        </authorList>
    </citation>
    <scope>NUCLEOTIDE SEQUENCE</scope>
</reference>
<feature type="signal peptide" evidence="2">
    <location>
        <begin position="1"/>
        <end position="18"/>
    </location>
</feature>
<feature type="chain" id="PRO_5034090967" evidence="2">
    <location>
        <begin position="19"/>
        <end position="200"/>
    </location>
</feature>
<sequence>MHFSTWAAIAATASGTLAYYESSGKGYYRRDLIEELEDALYQRDLYEAAFLDELHIRDLDADFTAEDVLMQRDLEELFERSILSSISSLFKKKSKSTSSTSHTSHSSPSSHSKSHDALDKAAKNMGHHNTNQALKKAKSQGRKTLDASEHGYGQSSGAGSKKHEDAFDKAAHKVAHENTNNLMKKLEKEGRRFPNAEELG</sequence>
<comment type="caution">
    <text evidence="3">The sequence shown here is derived from an EMBL/GenBank/DDBJ whole genome shotgun (WGS) entry which is preliminary data.</text>
</comment>
<proteinExistence type="predicted"/>
<evidence type="ECO:0000313" key="4">
    <source>
        <dbReference type="Proteomes" id="UP000664169"/>
    </source>
</evidence>
<evidence type="ECO:0000313" key="3">
    <source>
        <dbReference type="EMBL" id="CAF9917471.1"/>
    </source>
</evidence>
<gene>
    <name evidence="3" type="ORF">GOMPHAMPRED_001274</name>
</gene>
<keyword evidence="4" id="KW-1185">Reference proteome</keyword>
<feature type="region of interest" description="Disordered" evidence="1">
    <location>
        <begin position="94"/>
        <end position="117"/>
    </location>
</feature>
<protein>
    <submittedName>
        <fullName evidence="3">Uncharacterized protein</fullName>
    </submittedName>
</protein>
<evidence type="ECO:0000256" key="2">
    <source>
        <dbReference type="SAM" id="SignalP"/>
    </source>
</evidence>
<organism evidence="3 4">
    <name type="scientific">Gomphillus americanus</name>
    <dbReference type="NCBI Taxonomy" id="1940652"/>
    <lineage>
        <taxon>Eukaryota</taxon>
        <taxon>Fungi</taxon>
        <taxon>Dikarya</taxon>
        <taxon>Ascomycota</taxon>
        <taxon>Pezizomycotina</taxon>
        <taxon>Lecanoromycetes</taxon>
        <taxon>OSLEUM clade</taxon>
        <taxon>Ostropomycetidae</taxon>
        <taxon>Ostropales</taxon>
        <taxon>Graphidaceae</taxon>
        <taxon>Gomphilloideae</taxon>
        <taxon>Gomphillus</taxon>
    </lineage>
</organism>
<name>A0A8H3F1C8_9LECA</name>
<feature type="region of interest" description="Disordered" evidence="1">
    <location>
        <begin position="131"/>
        <end position="200"/>
    </location>
</feature>
<keyword evidence="2" id="KW-0732">Signal</keyword>
<feature type="compositionally biased region" description="Basic and acidic residues" evidence="1">
    <location>
        <begin position="161"/>
        <end position="176"/>
    </location>
</feature>
<evidence type="ECO:0000256" key="1">
    <source>
        <dbReference type="SAM" id="MobiDB-lite"/>
    </source>
</evidence>
<dbReference type="Proteomes" id="UP000664169">
    <property type="component" value="Unassembled WGS sequence"/>
</dbReference>
<dbReference type="AlphaFoldDB" id="A0A8H3F1C8"/>
<feature type="compositionally biased region" description="Low complexity" evidence="1">
    <location>
        <begin position="96"/>
        <end position="111"/>
    </location>
</feature>